<sequence length="308" mass="32856">MLKVIVLGAAAGGALPQWNCRCAICAEAWGRAEMQDTQVSLAVSADDGQHWFLINASPDIRAQILTTPQLHPREGHLRHSPIAGVFLTNGEIDAITGLLSMREGQPFALYGHPRVLETLASNSVFNVLNPGRVPRLPITLGEVFEPALPDGTPSGLVVEAFTVPGKAAWYLEGTPEGEGHSVGDTIGLTLSDRTTGKRAHVILACAAMSPDLEARLRGADLVFFDGTLWRDDEMIRAGLAQKTGASMGHVSMSGPGGSMALLSDLGITRKVFVHINNSNPVWLEDSPERASVEAAGWIIPRKGQEFTA</sequence>
<proteinExistence type="inferred from homology"/>
<dbReference type="InterPro" id="IPR036866">
    <property type="entry name" value="RibonucZ/Hydroxyglut_hydro"/>
</dbReference>
<evidence type="ECO:0000256" key="2">
    <source>
        <dbReference type="ARBA" id="ARBA00008481"/>
    </source>
</evidence>
<dbReference type="OrthoDB" id="9778305at2"/>
<evidence type="ECO:0000256" key="4">
    <source>
        <dbReference type="ARBA" id="ARBA00022448"/>
    </source>
</evidence>
<dbReference type="NCBIfam" id="TIGR02108">
    <property type="entry name" value="PQQ_syn_pqqB"/>
    <property type="match status" value="1"/>
</dbReference>
<comment type="similarity">
    <text evidence="2 6">Belongs to the PqqB family.</text>
</comment>
<keyword evidence="9" id="KW-1185">Reference proteome</keyword>
<feature type="domain" description="Metallo-beta-lactamase" evidence="7">
    <location>
        <begin position="50"/>
        <end position="275"/>
    </location>
</feature>
<dbReference type="PANTHER" id="PTHR42663:SF7">
    <property type="entry name" value="COENZYME PQQ SYNTHESIS PROTEIN B"/>
    <property type="match status" value="1"/>
</dbReference>
<evidence type="ECO:0000313" key="9">
    <source>
        <dbReference type="Proteomes" id="UP000282125"/>
    </source>
</evidence>
<keyword evidence="5 6" id="KW-0884">PQQ biosynthesis</keyword>
<dbReference type="AlphaFoldDB" id="A0A3P3D9K9"/>
<dbReference type="EMBL" id="RRAZ01000034">
    <property type="protein sequence ID" value="RRH70296.1"/>
    <property type="molecule type" value="Genomic_DNA"/>
</dbReference>
<dbReference type="Pfam" id="PF12706">
    <property type="entry name" value="Lactamase_B_2"/>
    <property type="match status" value="1"/>
</dbReference>
<comment type="pathway">
    <text evidence="1 6">Cofactor biosynthesis; pyrroloquinoline quinone biosynthesis.</text>
</comment>
<comment type="caution">
    <text evidence="8">The sequence shown here is derived from an EMBL/GenBank/DDBJ whole genome shotgun (WGS) entry which is preliminary data.</text>
</comment>
<dbReference type="Gene3D" id="3.60.15.10">
    <property type="entry name" value="Ribonuclease Z/Hydroxyacylglutathione hydrolase-like"/>
    <property type="match status" value="1"/>
</dbReference>
<accession>A0A3P3D9K9</accession>
<reference evidence="8 9" key="1">
    <citation type="submission" date="2018-11" db="EMBL/GenBank/DDBJ databases">
        <title>Gemmobacter sp. nov., YIM 102744-1 draft genome.</title>
        <authorList>
            <person name="Li G."/>
            <person name="Jiang Y."/>
        </authorList>
    </citation>
    <scope>NUCLEOTIDE SEQUENCE [LARGE SCALE GENOMIC DNA]</scope>
    <source>
        <strain evidence="8 9">YIM 102744-1</strain>
    </source>
</reference>
<name>A0A3P3D9K9_9RHOB</name>
<evidence type="ECO:0000256" key="1">
    <source>
        <dbReference type="ARBA" id="ARBA00004886"/>
    </source>
</evidence>
<evidence type="ECO:0000256" key="5">
    <source>
        <dbReference type="ARBA" id="ARBA00022905"/>
    </source>
</evidence>
<organism evidence="8 9">
    <name type="scientific">Falsigemmobacter faecalis</name>
    <dbReference type="NCBI Taxonomy" id="2488730"/>
    <lineage>
        <taxon>Bacteria</taxon>
        <taxon>Pseudomonadati</taxon>
        <taxon>Pseudomonadota</taxon>
        <taxon>Alphaproteobacteria</taxon>
        <taxon>Rhodobacterales</taxon>
        <taxon>Paracoccaceae</taxon>
        <taxon>Falsigemmobacter</taxon>
    </lineage>
</organism>
<dbReference type="HAMAP" id="MF_00653">
    <property type="entry name" value="PQQ_syn_PqqB"/>
    <property type="match status" value="1"/>
</dbReference>
<dbReference type="RefSeq" id="WP_124966381.1">
    <property type="nucleotide sequence ID" value="NZ_RRAZ01000034.1"/>
</dbReference>
<keyword evidence="4 6" id="KW-0813">Transport</keyword>
<evidence type="ECO:0000256" key="3">
    <source>
        <dbReference type="ARBA" id="ARBA00015084"/>
    </source>
</evidence>
<dbReference type="InterPro" id="IPR011842">
    <property type="entry name" value="PQQ_synth_PqqB"/>
</dbReference>
<dbReference type="Proteomes" id="UP000282125">
    <property type="component" value="Unassembled WGS sequence"/>
</dbReference>
<evidence type="ECO:0000313" key="8">
    <source>
        <dbReference type="EMBL" id="RRH70296.1"/>
    </source>
</evidence>
<evidence type="ECO:0000256" key="6">
    <source>
        <dbReference type="HAMAP-Rule" id="MF_00653"/>
    </source>
</evidence>
<dbReference type="GO" id="GO:0018189">
    <property type="term" value="P:pyrroloquinoline quinone biosynthetic process"/>
    <property type="evidence" value="ECO:0007669"/>
    <property type="project" value="UniProtKB-UniRule"/>
</dbReference>
<dbReference type="PANTHER" id="PTHR42663">
    <property type="entry name" value="HYDROLASE C777.06C-RELATED-RELATED"/>
    <property type="match status" value="1"/>
</dbReference>
<dbReference type="InterPro" id="IPR001279">
    <property type="entry name" value="Metallo-B-lactamas"/>
</dbReference>
<evidence type="ECO:0000259" key="7">
    <source>
        <dbReference type="Pfam" id="PF12706"/>
    </source>
</evidence>
<dbReference type="UniPathway" id="UPA00539"/>
<dbReference type="SUPFAM" id="SSF56281">
    <property type="entry name" value="Metallo-hydrolase/oxidoreductase"/>
    <property type="match status" value="1"/>
</dbReference>
<comment type="function">
    <text evidence="6">May be involved in the transport of PQQ or its precursor to the periplasm.</text>
</comment>
<gene>
    <name evidence="6 8" type="primary">pqqB</name>
    <name evidence="8" type="ORF">EG244_17045</name>
</gene>
<protein>
    <recommendedName>
        <fullName evidence="3 6">Coenzyme PQQ synthesis protein B</fullName>
    </recommendedName>
    <alternativeName>
        <fullName evidence="6">Pyrroloquinoline quinone biosynthesis protein B</fullName>
    </alternativeName>
</protein>